<organism evidence="2 3">
    <name type="scientific">Vibrio mediterranei</name>
    <dbReference type="NCBI Taxonomy" id="689"/>
    <lineage>
        <taxon>Bacteria</taxon>
        <taxon>Pseudomonadati</taxon>
        <taxon>Pseudomonadota</taxon>
        <taxon>Gammaproteobacteria</taxon>
        <taxon>Vibrionales</taxon>
        <taxon>Vibrionaceae</taxon>
        <taxon>Vibrio</taxon>
    </lineage>
</organism>
<dbReference type="EMBL" id="NWTN01000026">
    <property type="protein sequence ID" value="PRQ65163.1"/>
    <property type="molecule type" value="Genomic_DNA"/>
</dbReference>
<evidence type="ECO:0000313" key="2">
    <source>
        <dbReference type="EMBL" id="PRQ65163.1"/>
    </source>
</evidence>
<accession>A0ABX5D7C0</accession>
<keyword evidence="3" id="KW-1185">Reference proteome</keyword>
<evidence type="ECO:0008006" key="4">
    <source>
        <dbReference type="Google" id="ProtNLM"/>
    </source>
</evidence>
<dbReference type="RefSeq" id="WP_106008953.1">
    <property type="nucleotide sequence ID" value="NZ_JAKEUH010000395.1"/>
</dbReference>
<feature type="transmembrane region" description="Helical" evidence="1">
    <location>
        <begin position="211"/>
        <end position="237"/>
    </location>
</feature>
<dbReference type="Proteomes" id="UP000238163">
    <property type="component" value="Unassembled WGS sequence"/>
</dbReference>
<keyword evidence="1" id="KW-1133">Transmembrane helix</keyword>
<feature type="transmembrane region" description="Helical" evidence="1">
    <location>
        <begin position="40"/>
        <end position="62"/>
    </location>
</feature>
<proteinExistence type="predicted"/>
<feature type="transmembrane region" description="Helical" evidence="1">
    <location>
        <begin position="96"/>
        <end position="119"/>
    </location>
</feature>
<keyword evidence="1" id="KW-0812">Transmembrane</keyword>
<protein>
    <recommendedName>
        <fullName evidence="4">Integral membrane protein</fullName>
    </recommendedName>
</protein>
<name>A0ABX5D7C0_9VIBR</name>
<feature type="transmembrane region" description="Helical" evidence="1">
    <location>
        <begin position="145"/>
        <end position="166"/>
    </location>
</feature>
<evidence type="ECO:0000313" key="3">
    <source>
        <dbReference type="Proteomes" id="UP000238163"/>
    </source>
</evidence>
<gene>
    <name evidence="2" type="ORF">COR51_23875</name>
</gene>
<keyword evidence="1" id="KW-0472">Membrane</keyword>
<reference evidence="2 3" key="1">
    <citation type="submission" date="2018-03" db="EMBL/GenBank/DDBJ databases">
        <title>Genetic Diversity and Phenotypic Plasticity of AHL Mediated Quorum Sensing in Environmental Strains of Vibrio mediterranei.</title>
        <authorList>
            <person name="Lantoine F."/>
            <person name="Vouve F."/>
        </authorList>
    </citation>
    <scope>NUCLEOTIDE SEQUENCE [LARGE SCALE GENOMIC DNA]</scope>
    <source>
        <strain evidence="2 3">17LN0615E</strain>
    </source>
</reference>
<evidence type="ECO:0000256" key="1">
    <source>
        <dbReference type="SAM" id="Phobius"/>
    </source>
</evidence>
<sequence>MYYWFDFINLLLTPLILIVLVCYCATEYRRLLARRYPKLYIAIVIPGTILHELSHAIFVLLFGMRITRISLWSGRIKGEQGYVEFQYPKHSVWSQVGLFFVGLGPLFMLLLVTIVIGLITNVTPTALDAHSLDSLINAISHAANWYWSQNTIWVLIAIVILPGIVPSTADLKLAMIGAIAFLGLSLALAWFGHVTSLYNSWVTVLYQVQAWLVWSLVLTLLGAFVLLCATYIVSILVPVSWFKRA</sequence>
<feature type="transmembrane region" description="Helical" evidence="1">
    <location>
        <begin position="173"/>
        <end position="191"/>
    </location>
</feature>
<comment type="caution">
    <text evidence="2">The sequence shown here is derived from an EMBL/GenBank/DDBJ whole genome shotgun (WGS) entry which is preliminary data.</text>
</comment>